<evidence type="ECO:0000313" key="3">
    <source>
        <dbReference type="EMBL" id="KAF9621577.1"/>
    </source>
</evidence>
<proteinExistence type="predicted"/>
<dbReference type="PANTHER" id="PTHR31161">
    <property type="entry name" value="PROTEIN GRAVITROPIC IN THE LIGHT 1"/>
    <property type="match status" value="1"/>
</dbReference>
<gene>
    <name evidence="3" type="ORF">IFM89_023151</name>
</gene>
<keyword evidence="4" id="KW-1185">Reference proteome</keyword>
<protein>
    <recommendedName>
        <fullName evidence="5">DUF641 domain-containing protein</fullName>
    </recommendedName>
</protein>
<dbReference type="GO" id="GO:0009639">
    <property type="term" value="P:response to red or far red light"/>
    <property type="evidence" value="ECO:0007669"/>
    <property type="project" value="InterPro"/>
</dbReference>
<accession>A0A835M9N8</accession>
<dbReference type="Pfam" id="PF24994">
    <property type="entry name" value="GIL1_IRKI_C"/>
    <property type="match status" value="1"/>
</dbReference>
<reference evidence="3 4" key="1">
    <citation type="submission" date="2020-10" db="EMBL/GenBank/DDBJ databases">
        <title>The Coptis chinensis genome and diversification of protoberbering-type alkaloids.</title>
        <authorList>
            <person name="Wang B."/>
            <person name="Shu S."/>
            <person name="Song C."/>
            <person name="Liu Y."/>
        </authorList>
    </citation>
    <scope>NUCLEOTIDE SEQUENCE [LARGE SCALE GENOMIC DNA]</scope>
    <source>
        <strain evidence="3">HL-2020</strain>
        <tissue evidence="3">Leaf</tissue>
    </source>
</reference>
<dbReference type="OrthoDB" id="1915848at2759"/>
<dbReference type="InterPro" id="IPR056813">
    <property type="entry name" value="GIL1_IRKI_C"/>
</dbReference>
<dbReference type="Pfam" id="PF04859">
    <property type="entry name" value="DUF641"/>
    <property type="match status" value="1"/>
</dbReference>
<evidence type="ECO:0000259" key="1">
    <source>
        <dbReference type="Pfam" id="PF04859"/>
    </source>
</evidence>
<organism evidence="3 4">
    <name type="scientific">Coptis chinensis</name>
    <dbReference type="NCBI Taxonomy" id="261450"/>
    <lineage>
        <taxon>Eukaryota</taxon>
        <taxon>Viridiplantae</taxon>
        <taxon>Streptophyta</taxon>
        <taxon>Embryophyta</taxon>
        <taxon>Tracheophyta</taxon>
        <taxon>Spermatophyta</taxon>
        <taxon>Magnoliopsida</taxon>
        <taxon>Ranunculales</taxon>
        <taxon>Ranunculaceae</taxon>
        <taxon>Coptidoideae</taxon>
        <taxon>Coptis</taxon>
    </lineage>
</organism>
<name>A0A835M9N8_9MAGN</name>
<sequence length="473" mass="54235">MESVKPAISSSFSGKIRSFSKVLRFRPAGVAPDESIRNAKVQGKLEDDHSGLVEDDEKFQRRMAVEALLAKVFTSLSSVKAAYAQLQIAQSPYDVEGIQYADDVVINELKRLSELKQCYVKNQIDPAPPETQLLAEIQEQKNLLKTYEIIGKKLETQLKLKDSEIDFLRVKAEESNKEIRLLEKRFYQDATLSAFNNLHISGLNPTHFVAVQRHAVKSIQSFVKLMTSGMEASGWNIDAAASLIDPHVVYSKPKHHYFVFQSFVCREMFSGFQYPKFSLHKESLPDGKQSRRHFFDQFIKLKSIKPKEFFSRNSPSISFAKFCRAKYLRLVHPKMELSLSGDLNQRNVVNSGGYPETSFFDAFSEMARRIWLLHHLAFSFDPEASIFQVKKGCRFSEVYMESVTEDAFLSMENPQVSFTVVPGFQIVLMPQRRFQRVMGYAFSAYRLTANTLVESVKSYRRINSNHEPINSHR</sequence>
<evidence type="ECO:0008006" key="5">
    <source>
        <dbReference type="Google" id="ProtNLM"/>
    </source>
</evidence>
<feature type="domain" description="DUF641" evidence="1">
    <location>
        <begin position="61"/>
        <end position="185"/>
    </location>
</feature>
<dbReference type="Proteomes" id="UP000631114">
    <property type="component" value="Unassembled WGS sequence"/>
</dbReference>
<dbReference type="InterPro" id="IPR040225">
    <property type="entry name" value="GIL1-like"/>
</dbReference>
<evidence type="ECO:0000313" key="4">
    <source>
        <dbReference type="Proteomes" id="UP000631114"/>
    </source>
</evidence>
<comment type="caution">
    <text evidence="3">The sequence shown here is derived from an EMBL/GenBank/DDBJ whole genome shotgun (WGS) entry which is preliminary data.</text>
</comment>
<dbReference type="AlphaFoldDB" id="A0A835M9N8"/>
<dbReference type="EMBL" id="JADFTS010000002">
    <property type="protein sequence ID" value="KAF9621577.1"/>
    <property type="molecule type" value="Genomic_DNA"/>
</dbReference>
<dbReference type="GO" id="GO:0009959">
    <property type="term" value="P:negative gravitropism"/>
    <property type="evidence" value="ECO:0007669"/>
    <property type="project" value="InterPro"/>
</dbReference>
<feature type="domain" description="GIL1/IRKI C-terminal" evidence="2">
    <location>
        <begin position="386"/>
        <end position="426"/>
    </location>
</feature>
<dbReference type="InterPro" id="IPR006943">
    <property type="entry name" value="DUF641_pln"/>
</dbReference>
<evidence type="ECO:0000259" key="2">
    <source>
        <dbReference type="Pfam" id="PF24994"/>
    </source>
</evidence>